<evidence type="ECO:0000313" key="1">
    <source>
        <dbReference type="EMBL" id="GBB94885.1"/>
    </source>
</evidence>
<organism evidence="1 3">
    <name type="scientific">Rhizophagus clarus</name>
    <dbReference type="NCBI Taxonomy" id="94130"/>
    <lineage>
        <taxon>Eukaryota</taxon>
        <taxon>Fungi</taxon>
        <taxon>Fungi incertae sedis</taxon>
        <taxon>Mucoromycota</taxon>
        <taxon>Glomeromycotina</taxon>
        <taxon>Glomeromycetes</taxon>
        <taxon>Glomerales</taxon>
        <taxon>Glomeraceae</taxon>
        <taxon>Rhizophagus</taxon>
    </lineage>
</organism>
<evidence type="ECO:0000313" key="2">
    <source>
        <dbReference type="EMBL" id="GES78273.1"/>
    </source>
</evidence>
<gene>
    <name evidence="2" type="ORF">RCL2_000558300</name>
    <name evidence="1" type="ORF">RclHR1_24310001</name>
</gene>
<dbReference type="EMBL" id="BLAL01000036">
    <property type="protein sequence ID" value="GES78273.1"/>
    <property type="molecule type" value="Genomic_DNA"/>
</dbReference>
<keyword evidence="3" id="KW-1185">Reference proteome</keyword>
<evidence type="ECO:0000313" key="3">
    <source>
        <dbReference type="Proteomes" id="UP000247702"/>
    </source>
</evidence>
<dbReference type="Proteomes" id="UP000247702">
    <property type="component" value="Unassembled WGS sequence"/>
</dbReference>
<reference evidence="2" key="2">
    <citation type="submission" date="2019-10" db="EMBL/GenBank/DDBJ databases">
        <title>Conservation and host-specific expression of non-tandemly repeated heterogenous ribosome RNA gene in arbuscular mycorrhizal fungi.</title>
        <authorList>
            <person name="Maeda T."/>
            <person name="Kobayashi Y."/>
            <person name="Nakagawa T."/>
            <person name="Ezawa T."/>
            <person name="Yamaguchi K."/>
            <person name="Bino T."/>
            <person name="Nishimoto Y."/>
            <person name="Shigenobu S."/>
            <person name="Kawaguchi M."/>
        </authorList>
    </citation>
    <scope>NUCLEOTIDE SEQUENCE</scope>
    <source>
        <strain evidence="2">HR1</strain>
    </source>
</reference>
<dbReference type="AlphaFoldDB" id="A0A2Z6QZ37"/>
<protein>
    <submittedName>
        <fullName evidence="1">Uncharacterized protein</fullName>
    </submittedName>
</protein>
<reference evidence="1 3" key="1">
    <citation type="submission" date="2017-11" db="EMBL/GenBank/DDBJ databases">
        <title>The genome of Rhizophagus clarus HR1 reveals common genetic basis of auxotrophy among arbuscular mycorrhizal fungi.</title>
        <authorList>
            <person name="Kobayashi Y."/>
        </authorList>
    </citation>
    <scope>NUCLEOTIDE SEQUENCE [LARGE SCALE GENOMIC DNA]</scope>
    <source>
        <strain evidence="1 3">HR1</strain>
    </source>
</reference>
<dbReference type="EMBL" id="BEXD01001593">
    <property type="protein sequence ID" value="GBB94885.1"/>
    <property type="molecule type" value="Genomic_DNA"/>
</dbReference>
<comment type="caution">
    <text evidence="1">The sequence shown here is derived from an EMBL/GenBank/DDBJ whole genome shotgun (WGS) entry which is preliminary data.</text>
</comment>
<accession>A0A2Z6QZ37</accession>
<sequence>MRKRYVYFTASSVKSFQICNQFSHTNRNEITVNSTEDNNKILSEDIDMENINRNDNELIYFQHYDNDIVLRDNVIDESSDKDGDDDDKETMRKIITKRKVTMTIRKKKSQ</sequence>
<proteinExistence type="predicted"/>
<name>A0A2Z6QZ37_9GLOM</name>
<dbReference type="Proteomes" id="UP000615446">
    <property type="component" value="Unassembled WGS sequence"/>
</dbReference>